<gene>
    <name evidence="3" type="ORF">HNR51_002897</name>
</gene>
<dbReference type="RefSeq" id="WP_182555334.1">
    <property type="nucleotide sequence ID" value="NZ_BPRF01000021.1"/>
</dbReference>
<proteinExistence type="predicted"/>
<feature type="region of interest" description="Disordered" evidence="2">
    <location>
        <begin position="134"/>
        <end position="157"/>
    </location>
</feature>
<keyword evidence="1" id="KW-0175">Coiled coil</keyword>
<evidence type="ECO:0000256" key="1">
    <source>
        <dbReference type="SAM" id="Coils"/>
    </source>
</evidence>
<dbReference type="AlphaFoldDB" id="A0AA40VB27"/>
<evidence type="ECO:0000313" key="4">
    <source>
        <dbReference type="Proteomes" id="UP000543554"/>
    </source>
</evidence>
<organism evidence="3 4">
    <name type="scientific">Methylorubrum thiocyanatum</name>
    <dbReference type="NCBI Taxonomy" id="47958"/>
    <lineage>
        <taxon>Bacteria</taxon>
        <taxon>Pseudomonadati</taxon>
        <taxon>Pseudomonadota</taxon>
        <taxon>Alphaproteobacteria</taxon>
        <taxon>Hyphomicrobiales</taxon>
        <taxon>Methylobacteriaceae</taxon>
        <taxon>Methylorubrum</taxon>
    </lineage>
</organism>
<sequence>MAERNRSPLSPDQDGRHRLAPDRLVQLTPRPMAGIAAGWSALEQAAGRDSAIYLTPFSDERHHIVLSGARLENVGRLQAAGFAPALVLDRPDGRHEVVLTAPKGAMSRDYLGEAGSALSKRCGDLTEGYRKAREEARKLAQQHGDTENAASGAGAGLNKAADGAKKAADAAKQAKEEFEKLKSAAEDAFKKLFPEDALRKKGEELQGLLDKYRDKLAAVDPRYVTVIETQIKLNLDGKELEGVKAKTDDLSKEMSCAFSGVFDEMFSAGNKGFNGLFSSFTKSLSRVGSRMLETTFLTPLLSGKEGGASGGIGGMLDGFGKLFDTGGIEKAVNKGSQGGIFDAFSTWLKPAHGADGKAAGGFATSKLGSGLMSAGVGASIGYQSQSPLMGAIGGAASGFAMGGPVGGFIGGAAGLLGGIFGKSQAKKEAEKRIKEQLEAYKEAYRQAQPEIEKLRATFRDESIGNVGMSIDAAVQQAYQANVTASKAGDQATVDKIIQEFVQYADRLRWQFIRAFEGTLTEVGKGLGTNGPFAQAAAAATTLGESLKAFVADAMKLPEAESKAARARAAAQEAALASLDLPPTLSETQQRLSQIRGTAAGLTQVLIDLGMSAESAATAKALLDTSGDVDAAASFEYLDNETQRDRMYDAWESGRRKLEAMLAKRQSRRRTA</sequence>
<dbReference type="EMBL" id="JACJIB010000004">
    <property type="protein sequence ID" value="MBA8913814.1"/>
    <property type="molecule type" value="Genomic_DNA"/>
</dbReference>
<accession>A0AA40VB27</accession>
<reference evidence="3 4" key="1">
    <citation type="submission" date="2020-08" db="EMBL/GenBank/DDBJ databases">
        <title>Genomic Encyclopedia of Type Strains, Phase IV (KMG-IV): sequencing the most valuable type-strain genomes for metagenomic binning, comparative biology and taxonomic classification.</title>
        <authorList>
            <person name="Goeker M."/>
        </authorList>
    </citation>
    <scope>NUCLEOTIDE SEQUENCE [LARGE SCALE GENOMIC DNA]</scope>
    <source>
        <strain evidence="3 4">DSM 11490</strain>
    </source>
</reference>
<comment type="caution">
    <text evidence="3">The sequence shown here is derived from an EMBL/GenBank/DDBJ whole genome shotgun (WGS) entry which is preliminary data.</text>
</comment>
<evidence type="ECO:0000256" key="2">
    <source>
        <dbReference type="SAM" id="MobiDB-lite"/>
    </source>
</evidence>
<keyword evidence="4" id="KW-1185">Reference proteome</keyword>
<dbReference type="Proteomes" id="UP000543554">
    <property type="component" value="Unassembled WGS sequence"/>
</dbReference>
<feature type="coiled-coil region" evidence="1">
    <location>
        <begin position="423"/>
        <end position="457"/>
    </location>
</feature>
<evidence type="ECO:0000313" key="3">
    <source>
        <dbReference type="EMBL" id="MBA8913814.1"/>
    </source>
</evidence>
<protein>
    <submittedName>
        <fullName evidence="3">Prefoldin subunit 5</fullName>
    </submittedName>
</protein>
<name>A0AA40VB27_9HYPH</name>